<comment type="subcellular location">
    <subcellularLocation>
        <location evidence="3">Cytoplasm</location>
    </subcellularLocation>
    <subcellularLocation>
        <location evidence="1">Endomembrane system</location>
    </subcellularLocation>
    <subcellularLocation>
        <location evidence="2">Lysosome</location>
    </subcellularLocation>
</comment>
<dbReference type="GO" id="GO:0012505">
    <property type="term" value="C:endomembrane system"/>
    <property type="evidence" value="ECO:0007669"/>
    <property type="project" value="UniProtKB-SubCell"/>
</dbReference>
<dbReference type="InterPro" id="IPR006762">
    <property type="entry name" value="Gtr1_RagA"/>
</dbReference>
<dbReference type="EMBL" id="GEEE01014857">
    <property type="protein sequence ID" value="JAP48368.1"/>
    <property type="molecule type" value="Transcribed_RNA"/>
</dbReference>
<evidence type="ECO:0000256" key="9">
    <source>
        <dbReference type="ARBA" id="ARBA00022843"/>
    </source>
</evidence>
<dbReference type="GO" id="GO:0010507">
    <property type="term" value="P:negative regulation of autophagy"/>
    <property type="evidence" value="ECO:0007669"/>
    <property type="project" value="TreeGrafter"/>
</dbReference>
<evidence type="ECO:0000256" key="5">
    <source>
        <dbReference type="ARBA" id="ARBA00022490"/>
    </source>
</evidence>
<evidence type="ECO:0000256" key="7">
    <source>
        <dbReference type="ARBA" id="ARBA00022741"/>
    </source>
</evidence>
<keyword evidence="8" id="KW-0378">Hydrolase</keyword>
<evidence type="ECO:0000256" key="12">
    <source>
        <dbReference type="ARBA" id="ARBA00023228"/>
    </source>
</evidence>
<dbReference type="Gene3D" id="3.30.450.190">
    <property type="match status" value="1"/>
</dbReference>
<gene>
    <name evidence="15" type="primary">RRAGA</name>
    <name evidence="15" type="ORF">TR146239</name>
</gene>
<comment type="catalytic activity">
    <reaction evidence="13">
        <text>GTP + H2O = GDP + phosphate + H(+)</text>
        <dbReference type="Rhea" id="RHEA:19669"/>
        <dbReference type="ChEBI" id="CHEBI:15377"/>
        <dbReference type="ChEBI" id="CHEBI:15378"/>
        <dbReference type="ChEBI" id="CHEBI:37565"/>
        <dbReference type="ChEBI" id="CHEBI:43474"/>
        <dbReference type="ChEBI" id="CHEBI:58189"/>
    </reaction>
    <physiologicalReaction direction="left-to-right" evidence="13">
        <dbReference type="Rhea" id="RHEA:19670"/>
    </physiologicalReaction>
</comment>
<dbReference type="InterPro" id="IPR027417">
    <property type="entry name" value="P-loop_NTPase"/>
</dbReference>
<evidence type="ECO:0000256" key="3">
    <source>
        <dbReference type="ARBA" id="ARBA00004496"/>
    </source>
</evidence>
<dbReference type="InterPro" id="IPR039397">
    <property type="entry name" value="RagA/B"/>
</dbReference>
<name>A0A0X3P9F6_SCHSO</name>
<dbReference type="GO" id="GO:0005525">
    <property type="term" value="F:GTP binding"/>
    <property type="evidence" value="ECO:0007669"/>
    <property type="project" value="UniProtKB-UniRule"/>
</dbReference>
<protein>
    <submittedName>
        <fullName evidence="15">Ras-related GTP-binding protein A</fullName>
    </submittedName>
</protein>
<dbReference type="GO" id="GO:1904263">
    <property type="term" value="P:positive regulation of TORC1 signaling"/>
    <property type="evidence" value="ECO:0007669"/>
    <property type="project" value="TreeGrafter"/>
</dbReference>
<dbReference type="GO" id="GO:0009267">
    <property type="term" value="P:cellular response to starvation"/>
    <property type="evidence" value="ECO:0007669"/>
    <property type="project" value="TreeGrafter"/>
</dbReference>
<organism evidence="15">
    <name type="scientific">Schistocephalus solidus</name>
    <name type="common">Tapeworm</name>
    <dbReference type="NCBI Taxonomy" id="70667"/>
    <lineage>
        <taxon>Eukaryota</taxon>
        <taxon>Metazoa</taxon>
        <taxon>Spiralia</taxon>
        <taxon>Lophotrochozoa</taxon>
        <taxon>Platyhelminthes</taxon>
        <taxon>Cestoda</taxon>
        <taxon>Eucestoda</taxon>
        <taxon>Diphyllobothriidea</taxon>
        <taxon>Diphyllobothriidae</taxon>
        <taxon>Schistocephalus</taxon>
    </lineage>
</organism>
<dbReference type="GO" id="GO:1990131">
    <property type="term" value="C:Gtr1-Gtr2 GTPase complex"/>
    <property type="evidence" value="ECO:0007669"/>
    <property type="project" value="TreeGrafter"/>
</dbReference>
<keyword evidence="11" id="KW-0472">Membrane</keyword>
<keyword evidence="12" id="KW-0458">Lysosome</keyword>
<keyword evidence="7 14" id="KW-0547">Nucleotide-binding</keyword>
<dbReference type="FunFam" id="3.30.450.190:FF:000002">
    <property type="entry name" value="Ras-related GTP-binding protein A"/>
    <property type="match status" value="1"/>
</dbReference>
<keyword evidence="5" id="KW-0963">Cytoplasm</keyword>
<accession>A0A0X3P9F6</accession>
<dbReference type="GO" id="GO:0003924">
    <property type="term" value="F:GTPase activity"/>
    <property type="evidence" value="ECO:0007669"/>
    <property type="project" value="TreeGrafter"/>
</dbReference>
<dbReference type="FunFam" id="3.40.50.300:FF:000276">
    <property type="entry name" value="Ras-related GTP-binding protein A"/>
    <property type="match status" value="1"/>
</dbReference>
<evidence type="ECO:0000256" key="14">
    <source>
        <dbReference type="RuleBase" id="RU367014"/>
    </source>
</evidence>
<evidence type="ECO:0000256" key="10">
    <source>
        <dbReference type="ARBA" id="ARBA00023134"/>
    </source>
</evidence>
<keyword evidence="10 14" id="KW-0342">GTP-binding</keyword>
<evidence type="ECO:0000313" key="15">
    <source>
        <dbReference type="EMBL" id="JAP48368.1"/>
    </source>
</evidence>
<evidence type="ECO:0000256" key="8">
    <source>
        <dbReference type="ARBA" id="ARBA00022801"/>
    </source>
</evidence>
<evidence type="ECO:0000256" key="13">
    <source>
        <dbReference type="ARBA" id="ARBA00049117"/>
    </source>
</evidence>
<sequence>NYYRNFLLSLTLKLGLLVSKRPIKSEVPEKMRKKVLLMGKSGSGKTSMRSIIFANFIARDTRRLGPTMDVEHTHLRLLGGLVLNLWDCGGQEGFMESYFVNQRENIFRNVEVLIYVFDVESQEVNKDLAYYRSCLEAISQHSPDAKIFCLIHKMDLISEERRKSLFRERMKNLESITKPAECTCFATSIWDETLYKAWSKIVYHLIPNVQLLERSLKQLCEVLEADEIILFERATFLEIACHTAKEHPDVHRFDKISNIIKQFKLSCSKVGANFSAIELKNQHFSAFIDVFTSNTYVMVIMSDPSIASSATVLNIRNARKHFEKLEKLEQPHSAISGH</sequence>
<comment type="similarity">
    <text evidence="4 14">Belongs to the GTR/RAG GTP-binding protein family.</text>
</comment>
<evidence type="ECO:0000256" key="1">
    <source>
        <dbReference type="ARBA" id="ARBA00004308"/>
    </source>
</evidence>
<reference evidence="15" key="1">
    <citation type="submission" date="2016-01" db="EMBL/GenBank/DDBJ databases">
        <title>Reference transcriptome for the parasite Schistocephalus solidus: insights into the molecular evolution of parasitism.</title>
        <authorList>
            <person name="Hebert F.O."/>
            <person name="Grambauer S."/>
            <person name="Barber I."/>
            <person name="Landry C.R."/>
            <person name="Aubin-Horth N."/>
        </authorList>
    </citation>
    <scope>NUCLEOTIDE SEQUENCE</scope>
</reference>
<proteinExistence type="inferred from homology"/>
<dbReference type="GO" id="GO:0005634">
    <property type="term" value="C:nucleus"/>
    <property type="evidence" value="ECO:0007669"/>
    <property type="project" value="TreeGrafter"/>
</dbReference>
<keyword evidence="6" id="KW-1017">Isopeptide bond</keyword>
<feature type="non-terminal residue" evidence="15">
    <location>
        <position position="1"/>
    </location>
</feature>
<dbReference type="AlphaFoldDB" id="A0A0X3P9F6"/>
<dbReference type="SUPFAM" id="SSF52540">
    <property type="entry name" value="P-loop containing nucleoside triphosphate hydrolases"/>
    <property type="match status" value="1"/>
</dbReference>
<dbReference type="Pfam" id="PF04670">
    <property type="entry name" value="Gtr1_RagA"/>
    <property type="match status" value="1"/>
</dbReference>
<evidence type="ECO:0000256" key="4">
    <source>
        <dbReference type="ARBA" id="ARBA00007756"/>
    </source>
</evidence>
<evidence type="ECO:0000256" key="2">
    <source>
        <dbReference type="ARBA" id="ARBA00004371"/>
    </source>
</evidence>
<dbReference type="Gene3D" id="3.40.50.300">
    <property type="entry name" value="P-loop containing nucleotide triphosphate hydrolases"/>
    <property type="match status" value="1"/>
</dbReference>
<dbReference type="PANTHER" id="PTHR11259:SF1">
    <property type="entry name" value="RAS-RELATED GTP-BINDING PROTEIN"/>
    <property type="match status" value="1"/>
</dbReference>
<evidence type="ECO:0000256" key="6">
    <source>
        <dbReference type="ARBA" id="ARBA00022499"/>
    </source>
</evidence>
<keyword evidence="9" id="KW-0832">Ubl conjugation</keyword>
<dbReference type="CDD" id="cd11384">
    <property type="entry name" value="RagA_like"/>
    <property type="match status" value="1"/>
</dbReference>
<dbReference type="PANTHER" id="PTHR11259">
    <property type="entry name" value="RAS-RELATED GTP BINDING RAG/GTR YEAST"/>
    <property type="match status" value="1"/>
</dbReference>
<dbReference type="GO" id="GO:0005764">
    <property type="term" value="C:lysosome"/>
    <property type="evidence" value="ECO:0007669"/>
    <property type="project" value="UniProtKB-SubCell"/>
</dbReference>
<evidence type="ECO:0000256" key="11">
    <source>
        <dbReference type="ARBA" id="ARBA00023136"/>
    </source>
</evidence>